<name>A0A151NV20_ALLMI</name>
<sequence length="104" mass="11498">MAKDILICQFVDTIQQLFHLPGCRKAAGSLKEIRPADGLQNARRGADNKTKRKKNPLCYGEATEQCPMENCRKPTALTTSTLGVMDNTQKVSGLFLVMMGQKLN</sequence>
<gene>
    <name evidence="1" type="ORF">Y1Q_0009616</name>
</gene>
<comment type="caution">
    <text evidence="1">The sequence shown here is derived from an EMBL/GenBank/DDBJ whole genome shotgun (WGS) entry which is preliminary data.</text>
</comment>
<evidence type="ECO:0000313" key="2">
    <source>
        <dbReference type="Proteomes" id="UP000050525"/>
    </source>
</evidence>
<evidence type="ECO:0000313" key="1">
    <source>
        <dbReference type="EMBL" id="KYO40604.1"/>
    </source>
</evidence>
<reference evidence="1 2" key="1">
    <citation type="journal article" date="2012" name="Genome Biol.">
        <title>Sequencing three crocodilian genomes to illuminate the evolution of archosaurs and amniotes.</title>
        <authorList>
            <person name="St John J.A."/>
            <person name="Braun E.L."/>
            <person name="Isberg S.R."/>
            <person name="Miles L.G."/>
            <person name="Chong A.Y."/>
            <person name="Gongora J."/>
            <person name="Dalzell P."/>
            <person name="Moran C."/>
            <person name="Bed'hom B."/>
            <person name="Abzhanov A."/>
            <person name="Burgess S.C."/>
            <person name="Cooksey A.M."/>
            <person name="Castoe T.A."/>
            <person name="Crawford N.G."/>
            <person name="Densmore L.D."/>
            <person name="Drew J.C."/>
            <person name="Edwards S.V."/>
            <person name="Faircloth B.C."/>
            <person name="Fujita M.K."/>
            <person name="Greenwold M.J."/>
            <person name="Hoffmann F.G."/>
            <person name="Howard J.M."/>
            <person name="Iguchi T."/>
            <person name="Janes D.E."/>
            <person name="Khan S.Y."/>
            <person name="Kohno S."/>
            <person name="de Koning A.J."/>
            <person name="Lance S.L."/>
            <person name="McCarthy F.M."/>
            <person name="McCormack J.E."/>
            <person name="Merchant M.E."/>
            <person name="Peterson D.G."/>
            <person name="Pollock D.D."/>
            <person name="Pourmand N."/>
            <person name="Raney B.J."/>
            <person name="Roessler K.A."/>
            <person name="Sanford J.R."/>
            <person name="Sawyer R.H."/>
            <person name="Schmidt C.J."/>
            <person name="Triplett E.W."/>
            <person name="Tuberville T.D."/>
            <person name="Venegas-Anaya M."/>
            <person name="Howard J.T."/>
            <person name="Jarvis E.D."/>
            <person name="Guillette L.J.Jr."/>
            <person name="Glenn T.C."/>
            <person name="Green R.E."/>
            <person name="Ray D.A."/>
        </authorList>
    </citation>
    <scope>NUCLEOTIDE SEQUENCE [LARGE SCALE GENOMIC DNA]</scope>
    <source>
        <strain evidence="1">KSC_2009_1</strain>
    </source>
</reference>
<dbReference type="Proteomes" id="UP000050525">
    <property type="component" value="Unassembled WGS sequence"/>
</dbReference>
<protein>
    <submittedName>
        <fullName evidence="1">Uncharacterized protein</fullName>
    </submittedName>
</protein>
<dbReference type="EMBL" id="AKHW03001922">
    <property type="protein sequence ID" value="KYO40604.1"/>
    <property type="molecule type" value="Genomic_DNA"/>
</dbReference>
<dbReference type="AlphaFoldDB" id="A0A151NV20"/>
<keyword evidence="2" id="KW-1185">Reference proteome</keyword>
<accession>A0A151NV20</accession>
<organism evidence="1 2">
    <name type="scientific">Alligator mississippiensis</name>
    <name type="common">American alligator</name>
    <dbReference type="NCBI Taxonomy" id="8496"/>
    <lineage>
        <taxon>Eukaryota</taxon>
        <taxon>Metazoa</taxon>
        <taxon>Chordata</taxon>
        <taxon>Craniata</taxon>
        <taxon>Vertebrata</taxon>
        <taxon>Euteleostomi</taxon>
        <taxon>Archelosauria</taxon>
        <taxon>Archosauria</taxon>
        <taxon>Crocodylia</taxon>
        <taxon>Alligatoridae</taxon>
        <taxon>Alligatorinae</taxon>
        <taxon>Alligator</taxon>
    </lineage>
</organism>
<proteinExistence type="predicted"/>